<proteinExistence type="predicted"/>
<accession>A0A9X2AVJ6</accession>
<dbReference type="Pfam" id="PF09523">
    <property type="entry name" value="DUF2390"/>
    <property type="match status" value="1"/>
</dbReference>
<comment type="caution">
    <text evidence="1">The sequence shown here is derived from an EMBL/GenBank/DDBJ whole genome shotgun (WGS) entry which is preliminary data.</text>
</comment>
<evidence type="ECO:0000313" key="1">
    <source>
        <dbReference type="EMBL" id="MCJ0974692.1"/>
    </source>
</evidence>
<dbReference type="RefSeq" id="WP_243606761.1">
    <property type="nucleotide sequence ID" value="NZ_JALGRD010000008.1"/>
</dbReference>
<organism evidence="1 2">
    <name type="scientific">Stutzerimonas marianensis</name>
    <dbReference type="NCBI Taxonomy" id="2929513"/>
    <lineage>
        <taxon>Bacteria</taxon>
        <taxon>Pseudomonadati</taxon>
        <taxon>Pseudomonadota</taxon>
        <taxon>Gammaproteobacteria</taxon>
        <taxon>Pseudomonadales</taxon>
        <taxon>Pseudomonadaceae</taxon>
        <taxon>Stutzerimonas</taxon>
    </lineage>
</organism>
<name>A0A9X2AVJ6_9GAMM</name>
<dbReference type="AlphaFoldDB" id="A0A9X2AVJ6"/>
<reference evidence="1" key="1">
    <citation type="submission" date="2022-03" db="EMBL/GenBank/DDBJ databases">
        <title>Pseudomonas marianensis sp. nov., a marine bacterium isolated from deep-sea sediments of the Mariana Trench.</title>
        <authorList>
            <person name="Wei Y."/>
        </authorList>
    </citation>
    <scope>NUCLEOTIDE SEQUENCE</scope>
    <source>
        <strain evidence="1">PS1</strain>
    </source>
</reference>
<evidence type="ECO:0000313" key="2">
    <source>
        <dbReference type="Proteomes" id="UP001139682"/>
    </source>
</evidence>
<dbReference type="Proteomes" id="UP001139682">
    <property type="component" value="Unassembled WGS sequence"/>
</dbReference>
<gene>
    <name evidence="1" type="ORF">MST27_15070</name>
</gene>
<dbReference type="InterPro" id="IPR012659">
    <property type="entry name" value="CHP02444"/>
</dbReference>
<dbReference type="NCBIfam" id="TIGR02444">
    <property type="entry name" value="TIGR02444 family protein"/>
    <property type="match status" value="1"/>
</dbReference>
<protein>
    <submittedName>
        <fullName evidence="1">TIGR02444 family protein</fullName>
    </submittedName>
</protein>
<sequence length="161" mass="17727">MTTDDTLWTFAHRLYARPGVEGACLALQAAGGDVCLLLAGAWLERRGTGFSHERLDELQRISTAWREQVVRPARALRQAWRTAAQDDPQLYDLRERLKGIELDAERVQLNRLQAAAEHWSPGAGASDWLEPLSQPLGGDLRHAIATLRHAAQDQAAGVGDA</sequence>
<keyword evidence="2" id="KW-1185">Reference proteome</keyword>
<dbReference type="EMBL" id="JALGRD010000008">
    <property type="protein sequence ID" value="MCJ0974692.1"/>
    <property type="molecule type" value="Genomic_DNA"/>
</dbReference>